<sequence>MGVIIGQTGQYAIWASLLLALLGIVFYLVGYYKRKKTFIKCGQWTAIGLLLSTSLAVAALQYLLVTSDFRFRYVVLYTSSDLDPFYKVTALWAGNAGSLLLWLWVLSVFAALVALSRHKDYDIFLPHVMPVMFTVILFFSGVLTLVDPPFQILDVPREEGNGLNPLLQNPGMALHPITLYFGYIGFTVPFAYAIAALWLKKTDAIWLYVTRRWTVLSWLFLSLGILYGGKWGYEELGFGGYWVWDPVENASFMPWLTATAFLHSAIVQERKGMLKRWNMILIILTFLLTIFGTFLTRSGVLWSVHAFATGPVGPILLGFIGVMLTLSLALLIWRWSDLHGEKAIESVVSKESSFMLNNLLFVGAMFTVFWGTIFPLVSETVTGDKLMVGPPFFNSVYLPIAIATIFLMGIGPLLAWGKASAESLKHNFMMPVILASGFGGMLFVLGVREWLPLLSFMSAVFVIGTLVLEFSRGVYARQKMTKESWPVAFLRMIGRHRRRYGGYIVHLAIVIIVIGITASSAFEVETQRSLEPGQSFVIEQYKVTYMGLWEQEKEGYSRTFVDLKVESSTGERFVLRPERFFYETGDNPKTAVSIKSSWTHDVFATFVGWVEGTGQAVIEMKVIPFVSWIWFGGYLLIIGTLIAVWPDKRREVA</sequence>
<dbReference type="PANTHER" id="PTHR43653:SF1">
    <property type="entry name" value="CYTOCHROME C-TYPE BIOGENESIS PROTEIN CCMF"/>
    <property type="match status" value="1"/>
</dbReference>
<keyword evidence="5 10" id="KW-0812">Transmembrane</keyword>
<feature type="transmembrane region" description="Helical" evidence="10">
    <location>
        <begin position="12"/>
        <end position="32"/>
    </location>
</feature>
<organism evidence="13 14">
    <name type="scientific">Caldalkalibacillus thermarum (strain TA2.A1)</name>
    <dbReference type="NCBI Taxonomy" id="986075"/>
    <lineage>
        <taxon>Bacteria</taxon>
        <taxon>Bacillati</taxon>
        <taxon>Bacillota</taxon>
        <taxon>Bacilli</taxon>
        <taxon>Bacillales</taxon>
        <taxon>Bacillaceae</taxon>
        <taxon>Caldalkalibacillus</taxon>
    </lineage>
</organism>
<reference evidence="13 14" key="1">
    <citation type="journal article" date="2011" name="J. Bacteriol.">
        <title>Draft genome sequence of the thermoalkaliphilic Caldalkalibacillus thermarum strain TA2.A1.</title>
        <authorList>
            <person name="Kalamorz F."/>
            <person name="Keis S."/>
            <person name="McMillan D.G."/>
            <person name="Olsson K."/>
            <person name="Stanton J.A."/>
            <person name="Stockwell P."/>
            <person name="Black M.A."/>
            <person name="Klingeman D.M."/>
            <person name="Land M.L."/>
            <person name="Han C.S."/>
            <person name="Martin S.L."/>
            <person name="Becher S.A."/>
            <person name="Peddie C.J."/>
            <person name="Morgan H.W."/>
            <person name="Matthies D."/>
            <person name="Preiss L."/>
            <person name="Meier T."/>
            <person name="Brown S.D."/>
            <person name="Cook G.M."/>
        </authorList>
    </citation>
    <scope>NUCLEOTIDE SEQUENCE [LARGE SCALE GENOMIC DNA]</scope>
    <source>
        <strain evidence="13 14">TA2.A1</strain>
    </source>
</reference>
<name>F5L3F5_CALTT</name>
<dbReference type="PANTHER" id="PTHR43653">
    <property type="entry name" value="CYTOCHROME C ASSEMBLY PROTEIN-RELATED"/>
    <property type="match status" value="1"/>
</dbReference>
<evidence type="ECO:0000256" key="1">
    <source>
        <dbReference type="ARBA" id="ARBA00004429"/>
    </source>
</evidence>
<feature type="transmembrane region" description="Helical" evidence="10">
    <location>
        <begin position="211"/>
        <end position="229"/>
    </location>
</feature>
<gene>
    <name evidence="13" type="ORF">CathTA2_0316</name>
</gene>
<evidence type="ECO:0000259" key="11">
    <source>
        <dbReference type="Pfam" id="PF01578"/>
    </source>
</evidence>
<evidence type="ECO:0000256" key="10">
    <source>
        <dbReference type="SAM" id="Phobius"/>
    </source>
</evidence>
<feature type="domain" description="Cytochrome c-type biogenesis protein CcmF C-terminal" evidence="12">
    <location>
        <begin position="317"/>
        <end position="644"/>
    </location>
</feature>
<dbReference type="GO" id="GO:0017004">
    <property type="term" value="P:cytochrome complex assembly"/>
    <property type="evidence" value="ECO:0007669"/>
    <property type="project" value="UniProtKB-KW"/>
</dbReference>
<feature type="transmembrane region" description="Helical" evidence="10">
    <location>
        <begin position="127"/>
        <end position="146"/>
    </location>
</feature>
<dbReference type="Pfam" id="PF16327">
    <property type="entry name" value="CcmF_C"/>
    <property type="match status" value="1"/>
</dbReference>
<feature type="transmembrane region" description="Helical" evidence="10">
    <location>
        <begin position="279"/>
        <end position="300"/>
    </location>
</feature>
<dbReference type="InterPro" id="IPR003567">
    <property type="entry name" value="Cyt_c_biogenesis"/>
</dbReference>
<comment type="function">
    <text evidence="9">Required for the biogenesis of c-type cytochromes. Possible subunit of a heme lyase.</text>
</comment>
<keyword evidence="3" id="KW-1003">Cell membrane</keyword>
<feature type="transmembrane region" description="Helical" evidence="10">
    <location>
        <begin position="453"/>
        <end position="475"/>
    </location>
</feature>
<evidence type="ECO:0000256" key="9">
    <source>
        <dbReference type="ARBA" id="ARBA00037230"/>
    </source>
</evidence>
<dbReference type="EMBL" id="AFCE01000042">
    <property type="protein sequence ID" value="EGL84134.1"/>
    <property type="molecule type" value="Genomic_DNA"/>
</dbReference>
<dbReference type="Pfam" id="PF01578">
    <property type="entry name" value="Cytochrom_C_asm"/>
    <property type="match status" value="1"/>
</dbReference>
<evidence type="ECO:0000256" key="3">
    <source>
        <dbReference type="ARBA" id="ARBA00022475"/>
    </source>
</evidence>
<keyword evidence="8 10" id="KW-0472">Membrane</keyword>
<feature type="transmembrane region" description="Helical" evidence="10">
    <location>
        <begin position="428"/>
        <end position="447"/>
    </location>
</feature>
<evidence type="ECO:0000256" key="6">
    <source>
        <dbReference type="ARBA" id="ARBA00022748"/>
    </source>
</evidence>
<evidence type="ECO:0000256" key="4">
    <source>
        <dbReference type="ARBA" id="ARBA00022519"/>
    </source>
</evidence>
<feature type="transmembrane region" description="Helical" evidence="10">
    <location>
        <begin position="177"/>
        <end position="199"/>
    </location>
</feature>
<dbReference type="InterPro" id="IPR003568">
    <property type="entry name" value="Cyt_c_biogenesis_CcmF"/>
</dbReference>
<comment type="subcellular location">
    <subcellularLocation>
        <location evidence="1">Cell inner membrane</location>
        <topology evidence="1">Multi-pass membrane protein</topology>
    </subcellularLocation>
</comment>
<feature type="transmembrane region" description="Helical" evidence="10">
    <location>
        <begin position="500"/>
        <end position="522"/>
    </location>
</feature>
<dbReference type="OrthoDB" id="9761451at2"/>
<feature type="transmembrane region" description="Helical" evidence="10">
    <location>
        <begin position="625"/>
        <end position="645"/>
    </location>
</feature>
<evidence type="ECO:0000313" key="14">
    <source>
        <dbReference type="Proteomes" id="UP000010716"/>
    </source>
</evidence>
<dbReference type="PRINTS" id="PR01411">
    <property type="entry name" value="CCMFBIOGNSIS"/>
</dbReference>
<feature type="transmembrane region" description="Helical" evidence="10">
    <location>
        <begin position="354"/>
        <end position="376"/>
    </location>
</feature>
<accession>F5L3F5</accession>
<evidence type="ECO:0000256" key="2">
    <source>
        <dbReference type="ARBA" id="ARBA00009186"/>
    </source>
</evidence>
<dbReference type="Proteomes" id="UP000010716">
    <property type="component" value="Unassembled WGS sequence"/>
</dbReference>
<proteinExistence type="inferred from homology"/>
<comment type="caution">
    <text evidence="13">The sequence shown here is derived from an EMBL/GenBank/DDBJ whole genome shotgun (WGS) entry which is preliminary data.</text>
</comment>
<evidence type="ECO:0000256" key="7">
    <source>
        <dbReference type="ARBA" id="ARBA00022989"/>
    </source>
</evidence>
<dbReference type="GO" id="GO:0015232">
    <property type="term" value="F:heme transmembrane transporter activity"/>
    <property type="evidence" value="ECO:0007669"/>
    <property type="project" value="InterPro"/>
</dbReference>
<evidence type="ECO:0000313" key="13">
    <source>
        <dbReference type="EMBL" id="EGL84134.1"/>
    </source>
</evidence>
<dbReference type="eggNOG" id="COG1138">
    <property type="taxonomic scope" value="Bacteria"/>
</dbReference>
<evidence type="ECO:0000256" key="5">
    <source>
        <dbReference type="ARBA" id="ARBA00022692"/>
    </source>
</evidence>
<dbReference type="RefSeq" id="WP_007502428.1">
    <property type="nucleotide sequence ID" value="NZ_AFCE01000042.1"/>
</dbReference>
<evidence type="ECO:0000259" key="12">
    <source>
        <dbReference type="Pfam" id="PF16327"/>
    </source>
</evidence>
<feature type="transmembrane region" description="Helical" evidence="10">
    <location>
        <begin position="85"/>
        <end position="115"/>
    </location>
</feature>
<keyword evidence="6" id="KW-0201">Cytochrome c-type biogenesis</keyword>
<keyword evidence="4" id="KW-0997">Cell inner membrane</keyword>
<feature type="transmembrane region" description="Helical" evidence="10">
    <location>
        <begin position="396"/>
        <end position="416"/>
    </location>
</feature>
<dbReference type="PRINTS" id="PR01410">
    <property type="entry name" value="CCBIOGENESIS"/>
</dbReference>
<comment type="similarity">
    <text evidence="2">Belongs to the CcmF/CycK/Ccl1/NrfE/CcsA family.</text>
</comment>
<evidence type="ECO:0000256" key="8">
    <source>
        <dbReference type="ARBA" id="ARBA00023136"/>
    </source>
</evidence>
<protein>
    <submittedName>
        <fullName evidence="13">Cytochrome c assembly protein</fullName>
    </submittedName>
</protein>
<dbReference type="GO" id="GO:0005886">
    <property type="term" value="C:plasma membrane"/>
    <property type="evidence" value="ECO:0007669"/>
    <property type="project" value="UniProtKB-SubCell"/>
</dbReference>
<dbReference type="AlphaFoldDB" id="F5L3F5"/>
<feature type="transmembrane region" description="Helical" evidence="10">
    <location>
        <begin position="312"/>
        <end position="333"/>
    </location>
</feature>
<dbReference type="InterPro" id="IPR032523">
    <property type="entry name" value="CcmF_C"/>
</dbReference>
<dbReference type="InterPro" id="IPR002541">
    <property type="entry name" value="Cyt_c_assembly"/>
</dbReference>
<feature type="domain" description="Cytochrome c assembly protein" evidence="11">
    <location>
        <begin position="92"/>
        <end position="298"/>
    </location>
</feature>
<feature type="transmembrane region" description="Helical" evidence="10">
    <location>
        <begin position="44"/>
        <end position="65"/>
    </location>
</feature>
<keyword evidence="7 10" id="KW-1133">Transmembrane helix</keyword>
<dbReference type="GO" id="GO:0020037">
    <property type="term" value="F:heme binding"/>
    <property type="evidence" value="ECO:0007669"/>
    <property type="project" value="InterPro"/>
</dbReference>
<feature type="transmembrane region" description="Helical" evidence="10">
    <location>
        <begin position="249"/>
        <end position="267"/>
    </location>
</feature>